<protein>
    <submittedName>
        <fullName evidence="2">Uncharacterized protein</fullName>
    </submittedName>
</protein>
<name>A0AAV1M545_9NEOP</name>
<comment type="caution">
    <text evidence="2">The sequence shown here is derived from an EMBL/GenBank/DDBJ whole genome shotgun (WGS) entry which is preliminary data.</text>
</comment>
<dbReference type="AlphaFoldDB" id="A0AAV1M545"/>
<organism evidence="2 3">
    <name type="scientific">Parnassius mnemosyne</name>
    <name type="common">clouded apollo</name>
    <dbReference type="NCBI Taxonomy" id="213953"/>
    <lineage>
        <taxon>Eukaryota</taxon>
        <taxon>Metazoa</taxon>
        <taxon>Ecdysozoa</taxon>
        <taxon>Arthropoda</taxon>
        <taxon>Hexapoda</taxon>
        <taxon>Insecta</taxon>
        <taxon>Pterygota</taxon>
        <taxon>Neoptera</taxon>
        <taxon>Endopterygota</taxon>
        <taxon>Lepidoptera</taxon>
        <taxon>Glossata</taxon>
        <taxon>Ditrysia</taxon>
        <taxon>Papilionoidea</taxon>
        <taxon>Papilionidae</taxon>
        <taxon>Parnassiinae</taxon>
        <taxon>Parnassini</taxon>
        <taxon>Parnassius</taxon>
        <taxon>Driopa</taxon>
    </lineage>
</organism>
<dbReference type="EMBL" id="CAVLGL010000137">
    <property type="protein sequence ID" value="CAK1601517.1"/>
    <property type="molecule type" value="Genomic_DNA"/>
</dbReference>
<feature type="region of interest" description="Disordered" evidence="1">
    <location>
        <begin position="168"/>
        <end position="208"/>
    </location>
</feature>
<evidence type="ECO:0000313" key="3">
    <source>
        <dbReference type="Proteomes" id="UP001314205"/>
    </source>
</evidence>
<feature type="compositionally biased region" description="Acidic residues" evidence="1">
    <location>
        <begin position="194"/>
        <end position="204"/>
    </location>
</feature>
<evidence type="ECO:0000256" key="1">
    <source>
        <dbReference type="SAM" id="MobiDB-lite"/>
    </source>
</evidence>
<proteinExistence type="predicted"/>
<reference evidence="2 3" key="1">
    <citation type="submission" date="2023-11" db="EMBL/GenBank/DDBJ databases">
        <authorList>
            <person name="Hedman E."/>
            <person name="Englund M."/>
            <person name="Stromberg M."/>
            <person name="Nyberg Akerstrom W."/>
            <person name="Nylinder S."/>
            <person name="Jareborg N."/>
            <person name="Kallberg Y."/>
            <person name="Kronander E."/>
        </authorList>
    </citation>
    <scope>NUCLEOTIDE SEQUENCE [LARGE SCALE GENOMIC DNA]</scope>
</reference>
<accession>A0AAV1M545</accession>
<evidence type="ECO:0000313" key="2">
    <source>
        <dbReference type="EMBL" id="CAK1601517.1"/>
    </source>
</evidence>
<sequence>MSSHNLPVILVSASDNIVSTSIISELIDNEIEDNVSKEAGWRVWQLVNKYYTAQVRVLPVIDGEELPKVEAEAHVIYLAENEGADVAEAREVRAASVLRRGAVRLALADTVDATEALVSWGLRARYEMVALRGEPDEGEGVGAAEGAGWGRARGALHAHVWPGLRRRAPHRAPPLALPQRNADDSESSDGGGAESEEEEEEEEVAVERAEAFADALGVLAALAERRDERGEHEHDELRRERAEQLVAAFCRALGHDLHSC</sequence>
<dbReference type="Proteomes" id="UP001314205">
    <property type="component" value="Unassembled WGS sequence"/>
</dbReference>
<keyword evidence="3" id="KW-1185">Reference proteome</keyword>
<gene>
    <name evidence="2" type="ORF">PARMNEM_LOCUS20138</name>
</gene>